<reference evidence="1 2" key="1">
    <citation type="submission" date="2024-01" db="EMBL/GenBank/DDBJ databases">
        <title>The genomes of 5 underutilized Papilionoideae crops provide insights into root nodulation and disease resistanc.</title>
        <authorList>
            <person name="Jiang F."/>
        </authorList>
    </citation>
    <scope>NUCLEOTIDE SEQUENCE [LARGE SCALE GENOMIC DNA]</scope>
    <source>
        <strain evidence="1">LVBAO_FW01</strain>
        <tissue evidence="1">Leaves</tissue>
    </source>
</reference>
<sequence length="80" mass="9337">MHASPRSYVTYVNLDHQKDGKHFLTLIWCWSHSCMATHPLEPTSLLSLALHVTSPLQQPLIHISQPKFSLWVFPFRLRPF</sequence>
<protein>
    <submittedName>
        <fullName evidence="1">Uncharacterized protein</fullName>
    </submittedName>
</protein>
<comment type="caution">
    <text evidence="1">The sequence shown here is derived from an EMBL/GenBank/DDBJ whole genome shotgun (WGS) entry which is preliminary data.</text>
</comment>
<proteinExistence type="predicted"/>
<evidence type="ECO:0000313" key="2">
    <source>
        <dbReference type="Proteomes" id="UP001367508"/>
    </source>
</evidence>
<dbReference type="AlphaFoldDB" id="A0AAN9KYY6"/>
<dbReference type="Proteomes" id="UP001367508">
    <property type="component" value="Unassembled WGS sequence"/>
</dbReference>
<evidence type="ECO:0000313" key="1">
    <source>
        <dbReference type="EMBL" id="KAK7325012.1"/>
    </source>
</evidence>
<organism evidence="1 2">
    <name type="scientific">Canavalia gladiata</name>
    <name type="common">Sword bean</name>
    <name type="synonym">Dolichos gladiatus</name>
    <dbReference type="NCBI Taxonomy" id="3824"/>
    <lineage>
        <taxon>Eukaryota</taxon>
        <taxon>Viridiplantae</taxon>
        <taxon>Streptophyta</taxon>
        <taxon>Embryophyta</taxon>
        <taxon>Tracheophyta</taxon>
        <taxon>Spermatophyta</taxon>
        <taxon>Magnoliopsida</taxon>
        <taxon>eudicotyledons</taxon>
        <taxon>Gunneridae</taxon>
        <taxon>Pentapetalae</taxon>
        <taxon>rosids</taxon>
        <taxon>fabids</taxon>
        <taxon>Fabales</taxon>
        <taxon>Fabaceae</taxon>
        <taxon>Papilionoideae</taxon>
        <taxon>50 kb inversion clade</taxon>
        <taxon>NPAAA clade</taxon>
        <taxon>indigoferoid/millettioid clade</taxon>
        <taxon>Phaseoleae</taxon>
        <taxon>Canavalia</taxon>
    </lineage>
</organism>
<keyword evidence="2" id="KW-1185">Reference proteome</keyword>
<dbReference type="EMBL" id="JAYMYQ010000006">
    <property type="protein sequence ID" value="KAK7325012.1"/>
    <property type="molecule type" value="Genomic_DNA"/>
</dbReference>
<name>A0AAN9KYY6_CANGL</name>
<gene>
    <name evidence="1" type="ORF">VNO77_29025</name>
</gene>
<accession>A0AAN9KYY6</accession>